<evidence type="ECO:0000313" key="2">
    <source>
        <dbReference type="EMBL" id="KAL0630924.1"/>
    </source>
</evidence>
<evidence type="ECO:0000313" key="3">
    <source>
        <dbReference type="Proteomes" id="UP001447188"/>
    </source>
</evidence>
<gene>
    <name evidence="2" type="ORF">Q9L58_010227</name>
</gene>
<comment type="caution">
    <text evidence="2">The sequence shown here is derived from an EMBL/GenBank/DDBJ whole genome shotgun (WGS) entry which is preliminary data.</text>
</comment>
<accession>A0ABR3G4R3</accession>
<dbReference type="EMBL" id="JBBBZM010000341">
    <property type="protein sequence ID" value="KAL0630924.1"/>
    <property type="molecule type" value="Genomic_DNA"/>
</dbReference>
<dbReference type="Pfam" id="PF14441">
    <property type="entry name" value="OTT_1508_deam"/>
    <property type="match status" value="1"/>
</dbReference>
<dbReference type="Proteomes" id="UP001447188">
    <property type="component" value="Unassembled WGS sequence"/>
</dbReference>
<organism evidence="2 3">
    <name type="scientific">Discina gigas</name>
    <dbReference type="NCBI Taxonomy" id="1032678"/>
    <lineage>
        <taxon>Eukaryota</taxon>
        <taxon>Fungi</taxon>
        <taxon>Dikarya</taxon>
        <taxon>Ascomycota</taxon>
        <taxon>Pezizomycotina</taxon>
        <taxon>Pezizomycetes</taxon>
        <taxon>Pezizales</taxon>
        <taxon>Discinaceae</taxon>
        <taxon>Discina</taxon>
    </lineage>
</organism>
<feature type="region of interest" description="Disordered" evidence="1">
    <location>
        <begin position="316"/>
        <end position="335"/>
    </location>
</feature>
<dbReference type="InterPro" id="IPR027796">
    <property type="entry name" value="OTT_1508_deam-like"/>
</dbReference>
<feature type="non-terminal residue" evidence="2">
    <location>
        <position position="335"/>
    </location>
</feature>
<proteinExistence type="predicted"/>
<reference evidence="2 3" key="1">
    <citation type="submission" date="2024-02" db="EMBL/GenBank/DDBJ databases">
        <title>Discinaceae phylogenomics.</title>
        <authorList>
            <person name="Dirks A.C."/>
            <person name="James T.Y."/>
        </authorList>
    </citation>
    <scope>NUCLEOTIDE SEQUENCE [LARGE SCALE GENOMIC DNA]</scope>
    <source>
        <strain evidence="2 3">ACD0624</strain>
    </source>
</reference>
<sequence length="335" mass="37076">MFSVLARDRLEFHYAKNTPCTADEKEYVEKLFGIVCDMDTNGDAAGNITRWQLLNLVIPRCKRKIKSRLEKIRKRLRDISDAASSVGVFANPATPYSAITASAGSVDSETWLRDAIRESVFPASRTLQRFLQGCRVRKLGDFYAAALTLISHAAQFPNGHLRHLHIVEPQSAVPRTLHLSDDFAGTVNTWARHTGKPEVSFDGLRMAFQDMDKVKTGPSGTQSVAVTVHCECSLLLSMIAILPFAAPALLEIGVSKSSCFMCRQCVMSAQKHYRQLTILISSCHGKYVAGWSLPESAPRPLKEAMRKLVRDNMDEVLQRAARKPKSDSIPGAVTS</sequence>
<name>A0ABR3G4R3_9PEZI</name>
<evidence type="ECO:0000256" key="1">
    <source>
        <dbReference type="SAM" id="MobiDB-lite"/>
    </source>
</evidence>
<keyword evidence="3" id="KW-1185">Reference proteome</keyword>
<protein>
    <submittedName>
        <fullName evidence="2">Uncharacterized protein</fullName>
    </submittedName>
</protein>